<dbReference type="PROSITE" id="PS50048">
    <property type="entry name" value="ZN2_CY6_FUNGAL_2"/>
    <property type="match status" value="1"/>
</dbReference>
<dbReference type="GO" id="GO:0005634">
    <property type="term" value="C:nucleus"/>
    <property type="evidence" value="ECO:0007669"/>
    <property type="project" value="UniProtKB-SubCell"/>
</dbReference>
<dbReference type="SUPFAM" id="SSF57701">
    <property type="entry name" value="Zn2/Cys6 DNA-binding domain"/>
    <property type="match status" value="1"/>
</dbReference>
<dbReference type="OrthoDB" id="288726at2759"/>
<dbReference type="CDD" id="cd00067">
    <property type="entry name" value="GAL4"/>
    <property type="match status" value="1"/>
</dbReference>
<dbReference type="InterPro" id="IPR021858">
    <property type="entry name" value="Fun_TF"/>
</dbReference>
<reference evidence="8" key="1">
    <citation type="journal article" date="2010" name="Genome Res.">
        <title>Population genomic sequencing of Coccidioides fungi reveals recent hybridization and transposon control.</title>
        <authorList>
            <person name="Neafsey D.E."/>
            <person name="Barker B.M."/>
            <person name="Sharpton T.J."/>
            <person name="Stajich J.E."/>
            <person name="Park D.J."/>
            <person name="Whiston E."/>
            <person name="Hung C.-Y."/>
            <person name="McMahan C."/>
            <person name="White J."/>
            <person name="Sykes S."/>
            <person name="Heiman D."/>
            <person name="Young S."/>
            <person name="Zeng Q."/>
            <person name="Abouelleil A."/>
            <person name="Aftuck L."/>
            <person name="Bessette D."/>
            <person name="Brown A."/>
            <person name="FitzGerald M."/>
            <person name="Lui A."/>
            <person name="Macdonald J.P."/>
            <person name="Priest M."/>
            <person name="Orbach M.J."/>
            <person name="Galgiani J.N."/>
            <person name="Kirkland T.N."/>
            <person name="Cole G.T."/>
            <person name="Birren B.W."/>
            <person name="Henn M.R."/>
            <person name="Taylor J.W."/>
            <person name="Rounsley S.D."/>
        </authorList>
    </citation>
    <scope>NUCLEOTIDE SEQUENCE [LARGE SCALE GENOMIC DNA]</scope>
    <source>
        <strain evidence="8">RMSCC 2394</strain>
    </source>
</reference>
<evidence type="ECO:0000313" key="8">
    <source>
        <dbReference type="Proteomes" id="UP000054565"/>
    </source>
</evidence>
<dbReference type="GO" id="GO:0045944">
    <property type="term" value="P:positive regulation of transcription by RNA polymerase II"/>
    <property type="evidence" value="ECO:0007669"/>
    <property type="project" value="TreeGrafter"/>
</dbReference>
<evidence type="ECO:0000256" key="2">
    <source>
        <dbReference type="ARBA" id="ARBA00023015"/>
    </source>
</evidence>
<dbReference type="InterPro" id="IPR036864">
    <property type="entry name" value="Zn2-C6_fun-type_DNA-bd_sf"/>
</dbReference>
<keyword evidence="5" id="KW-0539">Nucleus</keyword>
<dbReference type="InterPro" id="IPR001138">
    <property type="entry name" value="Zn2Cys6_DnaBD"/>
</dbReference>
<evidence type="ECO:0000256" key="4">
    <source>
        <dbReference type="ARBA" id="ARBA00023163"/>
    </source>
</evidence>
<dbReference type="GO" id="GO:0008270">
    <property type="term" value="F:zinc ion binding"/>
    <property type="evidence" value="ECO:0007669"/>
    <property type="project" value="InterPro"/>
</dbReference>
<evidence type="ECO:0000256" key="3">
    <source>
        <dbReference type="ARBA" id="ARBA00023125"/>
    </source>
</evidence>
<dbReference type="PROSITE" id="PS00463">
    <property type="entry name" value="ZN2_CY6_FUNGAL_1"/>
    <property type="match status" value="1"/>
</dbReference>
<dbReference type="Pfam" id="PF00172">
    <property type="entry name" value="Zn_clus"/>
    <property type="match status" value="1"/>
</dbReference>
<evidence type="ECO:0000256" key="1">
    <source>
        <dbReference type="ARBA" id="ARBA00004123"/>
    </source>
</evidence>
<dbReference type="PANTHER" id="PTHR37534:SF43">
    <property type="entry name" value="FINGER DOMAIN PROTEIN, PUTATIVE (AFU_ORTHOLOGUE AFUA_1G01850)-RELATED"/>
    <property type="match status" value="1"/>
</dbReference>
<accession>A0A0J6YEP2</accession>
<evidence type="ECO:0000259" key="6">
    <source>
        <dbReference type="PROSITE" id="PS50048"/>
    </source>
</evidence>
<dbReference type="Pfam" id="PF11951">
    <property type="entry name" value="Fungal_trans_2"/>
    <property type="match status" value="1"/>
</dbReference>
<feature type="domain" description="Zn(2)-C6 fungal-type" evidence="6">
    <location>
        <begin position="108"/>
        <end position="138"/>
    </location>
</feature>
<dbReference type="GO" id="GO:0000976">
    <property type="term" value="F:transcription cis-regulatory region binding"/>
    <property type="evidence" value="ECO:0007669"/>
    <property type="project" value="TreeGrafter"/>
</dbReference>
<comment type="subcellular location">
    <subcellularLocation>
        <location evidence="1">Nucleus</location>
    </subcellularLocation>
</comment>
<dbReference type="EMBL" id="DS028096">
    <property type="protein sequence ID" value="KMP07121.1"/>
    <property type="molecule type" value="Genomic_DNA"/>
</dbReference>
<keyword evidence="4" id="KW-0804">Transcription</keyword>
<keyword evidence="3" id="KW-0238">DNA-binding</keyword>
<dbReference type="PANTHER" id="PTHR37534">
    <property type="entry name" value="TRANSCRIPTIONAL ACTIVATOR PROTEIN UGA3"/>
    <property type="match status" value="1"/>
</dbReference>
<gene>
    <name evidence="7" type="ORF">CIRG_06802</name>
</gene>
<sequence length="649" mass="72401">MSPFGFDINIYEGPLSRVPMFSGHNSKDLYMITVAVTHKSGLYNTSVGAAFPRRPAGSREWKRLAVTENLPRRKSEPNINYSELIERSQCHISMEAAPSRPKRRSRSGCTECRQRHRKCDERKPTCSGCLRSGRQCVYTLRLSWGGRPFSKSRFGECLRNDPGLVQVPFNPTSGDKGAFVYGSGKPSKPASVPQQLSSDSSYTGDTINFDRTEAECSLSAAVFPLRPQRVNQAPNSVIPRNPYELQWIPPAYRFLLDHFMSCTTLSLSCHPMIQRTYCSVLIPMALQTSHLFVALLSLAATHRICLGMDQSITQLDWLKFTSLRQLQAALAQPRKELNHAVIATTLTLCTADIVSDGRSPGSWRSHLHGTAAIIAEHLQNARNSGSSLSEATLLLWRWYLSIETITLLSGNLVISPGSRTVLQLRRLIGNDEIDDLTGFSTALIPIFGDINLLAVESGLSGEQQCPTGTDDISSIPNDIIRERCFRMIENISSMLASHEPRFRPTIDASLSSLHRIDFAAVDETYHHVALLHLYRRVLNLPSSSTLVQKSVQQIIHRVSAIHFLHEPCPGVAVLQPLFAAGCEACDAADRDDVRTLLSRIESQYGMGNVRSARAFLEDLWIMRDESGDFEGRMRWDKVMVEKGLDILPY</sequence>
<dbReference type="AlphaFoldDB" id="A0A0J6YEP2"/>
<dbReference type="SMART" id="SM00066">
    <property type="entry name" value="GAL4"/>
    <property type="match status" value="1"/>
</dbReference>
<dbReference type="GO" id="GO:0000981">
    <property type="term" value="F:DNA-binding transcription factor activity, RNA polymerase II-specific"/>
    <property type="evidence" value="ECO:0007669"/>
    <property type="project" value="InterPro"/>
</dbReference>
<evidence type="ECO:0000313" key="7">
    <source>
        <dbReference type="EMBL" id="KMP07121.1"/>
    </source>
</evidence>
<name>A0A0J6YEP2_COCIT</name>
<dbReference type="STRING" id="404692.A0A0J6YEP2"/>
<organism evidence="7 8">
    <name type="scientific">Coccidioides immitis RMSCC 2394</name>
    <dbReference type="NCBI Taxonomy" id="404692"/>
    <lineage>
        <taxon>Eukaryota</taxon>
        <taxon>Fungi</taxon>
        <taxon>Dikarya</taxon>
        <taxon>Ascomycota</taxon>
        <taxon>Pezizomycotina</taxon>
        <taxon>Eurotiomycetes</taxon>
        <taxon>Eurotiomycetidae</taxon>
        <taxon>Onygenales</taxon>
        <taxon>Onygenaceae</taxon>
        <taxon>Coccidioides</taxon>
    </lineage>
</organism>
<evidence type="ECO:0000256" key="5">
    <source>
        <dbReference type="ARBA" id="ARBA00023242"/>
    </source>
</evidence>
<dbReference type="Proteomes" id="UP000054565">
    <property type="component" value="Unassembled WGS sequence"/>
</dbReference>
<keyword evidence="2" id="KW-0805">Transcription regulation</keyword>
<dbReference type="Gene3D" id="4.10.240.10">
    <property type="entry name" value="Zn(2)-C6 fungal-type DNA-binding domain"/>
    <property type="match status" value="1"/>
</dbReference>
<protein>
    <recommendedName>
        <fullName evidence="6">Zn(2)-C6 fungal-type domain-containing protein</fullName>
    </recommendedName>
</protein>
<proteinExistence type="predicted"/>